<evidence type="ECO:0000256" key="1">
    <source>
        <dbReference type="SAM" id="MobiDB-lite"/>
    </source>
</evidence>
<dbReference type="Proteomes" id="UP001251524">
    <property type="component" value="Unassembled WGS sequence"/>
</dbReference>
<feature type="chain" id="PRO_5045724665" evidence="2">
    <location>
        <begin position="19"/>
        <end position="164"/>
    </location>
</feature>
<reference evidence="3 4" key="1">
    <citation type="submission" date="2023-07" db="EMBL/GenBank/DDBJ databases">
        <title>Sorghum-associated microbial communities from plants grown in Nebraska, USA.</title>
        <authorList>
            <person name="Schachtman D."/>
        </authorList>
    </citation>
    <scope>NUCLEOTIDE SEQUENCE [LARGE SCALE GENOMIC DNA]</scope>
    <source>
        <strain evidence="3 4">BE198</strain>
    </source>
</reference>
<feature type="region of interest" description="Disordered" evidence="1">
    <location>
        <begin position="50"/>
        <end position="70"/>
    </location>
</feature>
<evidence type="ECO:0000313" key="4">
    <source>
        <dbReference type="Proteomes" id="UP001251524"/>
    </source>
</evidence>
<gene>
    <name evidence="3" type="ORF">J2X06_001896</name>
</gene>
<accession>A0ABU1WB79</accession>
<feature type="signal peptide" evidence="2">
    <location>
        <begin position="1"/>
        <end position="18"/>
    </location>
</feature>
<proteinExistence type="predicted"/>
<feature type="region of interest" description="Disordered" evidence="1">
    <location>
        <begin position="120"/>
        <end position="164"/>
    </location>
</feature>
<keyword evidence="2" id="KW-0732">Signal</keyword>
<sequence length="164" mass="15776">MLLPALMVAALVAPSARAIDLGLKTGAAVQAGPVQADVSAATDARATAGAARESGARTARETGNQVSGTAHAVHDAAGGAVRRAGHDTAALTAAAQVRADAAGARDHNADAAQTRTDARLGAQGSLQANDRAKTAVGANARASASSAIGGSEATATPPPEGGGR</sequence>
<dbReference type="RefSeq" id="WP_310061468.1">
    <property type="nucleotide sequence ID" value="NZ_JAVDVY010000002.1"/>
</dbReference>
<protein>
    <submittedName>
        <fullName evidence="3">Uncharacterized protein</fullName>
    </submittedName>
</protein>
<keyword evidence="4" id="KW-1185">Reference proteome</keyword>
<comment type="caution">
    <text evidence="3">The sequence shown here is derived from an EMBL/GenBank/DDBJ whole genome shotgun (WGS) entry which is preliminary data.</text>
</comment>
<evidence type="ECO:0000256" key="2">
    <source>
        <dbReference type="SAM" id="SignalP"/>
    </source>
</evidence>
<dbReference type="EMBL" id="JAVDVY010000002">
    <property type="protein sequence ID" value="MDR7134687.1"/>
    <property type="molecule type" value="Genomic_DNA"/>
</dbReference>
<organism evidence="3 4">
    <name type="scientific">Lysobacter niastensis</name>
    <dbReference type="NCBI Taxonomy" id="380629"/>
    <lineage>
        <taxon>Bacteria</taxon>
        <taxon>Pseudomonadati</taxon>
        <taxon>Pseudomonadota</taxon>
        <taxon>Gammaproteobacteria</taxon>
        <taxon>Lysobacterales</taxon>
        <taxon>Lysobacteraceae</taxon>
        <taxon>Lysobacter</taxon>
    </lineage>
</organism>
<evidence type="ECO:0000313" key="3">
    <source>
        <dbReference type="EMBL" id="MDR7134687.1"/>
    </source>
</evidence>
<feature type="compositionally biased region" description="Low complexity" evidence="1">
    <location>
        <begin position="134"/>
        <end position="155"/>
    </location>
</feature>
<name>A0ABU1WB79_9GAMM</name>